<keyword evidence="11 19" id="KW-0460">Magnesium</keyword>
<reference evidence="20 21" key="1">
    <citation type="submission" date="2018-02" db="EMBL/GenBank/DDBJ databases">
        <title>Draft genome sequence of Mycobacterium virginiense isolated from mud of a swine farm in Japan.</title>
        <authorList>
            <person name="Ohya K."/>
        </authorList>
    </citation>
    <scope>NUCLEOTIDE SEQUENCE [LARGE SCALE GENOMIC DNA]</scope>
    <source>
        <strain evidence="20 21">GF75</strain>
    </source>
</reference>
<evidence type="ECO:0000256" key="18">
    <source>
        <dbReference type="ARBA" id="ARBA00049504"/>
    </source>
</evidence>
<evidence type="ECO:0000256" key="5">
    <source>
        <dbReference type="ARBA" id="ARBA00013200"/>
    </source>
</evidence>
<comment type="function">
    <text evidence="14 19">Joins adenosylcobinamide-GDP and alpha-ribazole to generate adenosylcobalamin (Ado-cobalamin). Also synthesizes adenosylcobalamin 5'-phosphate from adenosylcobinamide-GDP and alpha-ribazole 5'-phosphate.</text>
</comment>
<evidence type="ECO:0000256" key="7">
    <source>
        <dbReference type="ARBA" id="ARBA00022475"/>
    </source>
</evidence>
<evidence type="ECO:0000256" key="17">
    <source>
        <dbReference type="ARBA" id="ARBA00048623"/>
    </source>
</evidence>
<dbReference type="GO" id="GO:0005886">
    <property type="term" value="C:plasma membrane"/>
    <property type="evidence" value="ECO:0007669"/>
    <property type="project" value="UniProtKB-SubCell"/>
</dbReference>
<feature type="transmembrane region" description="Helical" evidence="19">
    <location>
        <begin position="29"/>
        <end position="53"/>
    </location>
</feature>
<dbReference type="RefSeq" id="WP_105295757.1">
    <property type="nucleotide sequence ID" value="NZ_PUEV01000107.1"/>
</dbReference>
<dbReference type="GO" id="GO:0009236">
    <property type="term" value="P:cobalamin biosynthetic process"/>
    <property type="evidence" value="ECO:0007669"/>
    <property type="project" value="UniProtKB-UniRule"/>
</dbReference>
<evidence type="ECO:0000256" key="16">
    <source>
        <dbReference type="ARBA" id="ARBA00032853"/>
    </source>
</evidence>
<feature type="transmembrane region" description="Helical" evidence="19">
    <location>
        <begin position="190"/>
        <end position="208"/>
    </location>
</feature>
<keyword evidence="7 19" id="KW-1003">Cell membrane</keyword>
<comment type="similarity">
    <text evidence="4 19">Belongs to the CobS family.</text>
</comment>
<evidence type="ECO:0000256" key="9">
    <source>
        <dbReference type="ARBA" id="ARBA00022679"/>
    </source>
</evidence>
<comment type="cofactor">
    <cofactor evidence="1 19">
        <name>Mg(2+)</name>
        <dbReference type="ChEBI" id="CHEBI:18420"/>
    </cofactor>
</comment>
<proteinExistence type="inferred from homology"/>
<dbReference type="GO" id="GO:0008818">
    <property type="term" value="F:cobalamin 5'-phosphate synthase activity"/>
    <property type="evidence" value="ECO:0007669"/>
    <property type="project" value="UniProtKB-UniRule"/>
</dbReference>
<dbReference type="HAMAP" id="MF_00719">
    <property type="entry name" value="CobS"/>
    <property type="match status" value="1"/>
</dbReference>
<evidence type="ECO:0000256" key="13">
    <source>
        <dbReference type="ARBA" id="ARBA00023136"/>
    </source>
</evidence>
<keyword evidence="13 19" id="KW-0472">Membrane</keyword>
<evidence type="ECO:0000256" key="6">
    <source>
        <dbReference type="ARBA" id="ARBA00015850"/>
    </source>
</evidence>
<dbReference type="EC" id="2.7.8.26" evidence="5 19"/>
<evidence type="ECO:0000256" key="14">
    <source>
        <dbReference type="ARBA" id="ARBA00025228"/>
    </source>
</evidence>
<keyword evidence="10 19" id="KW-0812">Transmembrane</keyword>
<dbReference type="AlphaFoldDB" id="A0A9X7IJ86"/>
<feature type="transmembrane region" description="Helical" evidence="19">
    <location>
        <begin position="128"/>
        <end position="147"/>
    </location>
</feature>
<name>A0A9X7IJ86_9MYCO</name>
<organism evidence="20 21">
    <name type="scientific">Mycolicibacter virginiensis</name>
    <dbReference type="NCBI Taxonomy" id="1795032"/>
    <lineage>
        <taxon>Bacteria</taxon>
        <taxon>Bacillati</taxon>
        <taxon>Actinomycetota</taxon>
        <taxon>Actinomycetes</taxon>
        <taxon>Mycobacteriales</taxon>
        <taxon>Mycobacteriaceae</taxon>
        <taxon>Mycolicibacter</taxon>
    </lineage>
</organism>
<keyword evidence="9 19" id="KW-0808">Transferase</keyword>
<comment type="subcellular location">
    <subcellularLocation>
        <location evidence="2 19">Cell membrane</location>
        <topology evidence="2 19">Multi-pass membrane protein</topology>
    </subcellularLocation>
</comment>
<keyword evidence="8 19" id="KW-0169">Cobalamin biosynthesis</keyword>
<feature type="transmembrane region" description="Helical" evidence="19">
    <location>
        <begin position="105"/>
        <end position="122"/>
    </location>
</feature>
<dbReference type="PANTHER" id="PTHR34148:SF1">
    <property type="entry name" value="ADENOSYLCOBINAMIDE-GDP RIBAZOLETRANSFERASE"/>
    <property type="match status" value="1"/>
</dbReference>
<evidence type="ECO:0000256" key="2">
    <source>
        <dbReference type="ARBA" id="ARBA00004651"/>
    </source>
</evidence>
<evidence type="ECO:0000256" key="1">
    <source>
        <dbReference type="ARBA" id="ARBA00001946"/>
    </source>
</evidence>
<dbReference type="NCBIfam" id="NF001279">
    <property type="entry name" value="PRK00235.2-1"/>
    <property type="match status" value="1"/>
</dbReference>
<keyword evidence="12 19" id="KW-1133">Transmembrane helix</keyword>
<evidence type="ECO:0000256" key="12">
    <source>
        <dbReference type="ARBA" id="ARBA00022989"/>
    </source>
</evidence>
<dbReference type="EMBL" id="PUEV01000107">
    <property type="protein sequence ID" value="PQM50250.1"/>
    <property type="molecule type" value="Genomic_DNA"/>
</dbReference>
<evidence type="ECO:0000313" key="20">
    <source>
        <dbReference type="EMBL" id="PQM50250.1"/>
    </source>
</evidence>
<comment type="caution">
    <text evidence="20">The sequence shown here is derived from an EMBL/GenBank/DDBJ whole genome shotgun (WGS) entry which is preliminary data.</text>
</comment>
<evidence type="ECO:0000256" key="3">
    <source>
        <dbReference type="ARBA" id="ARBA00004663"/>
    </source>
</evidence>
<keyword evidence="21" id="KW-1185">Reference proteome</keyword>
<comment type="catalytic activity">
    <reaction evidence="18 19">
        <text>alpha-ribazole 5'-phosphate + adenosylcob(III)inamide-GDP = adenosylcob(III)alamin 5'-phosphate + GMP + H(+)</text>
        <dbReference type="Rhea" id="RHEA:23560"/>
        <dbReference type="ChEBI" id="CHEBI:15378"/>
        <dbReference type="ChEBI" id="CHEBI:57918"/>
        <dbReference type="ChEBI" id="CHEBI:58115"/>
        <dbReference type="ChEBI" id="CHEBI:60487"/>
        <dbReference type="ChEBI" id="CHEBI:60493"/>
        <dbReference type="EC" id="2.7.8.26"/>
    </reaction>
</comment>
<evidence type="ECO:0000256" key="19">
    <source>
        <dbReference type="HAMAP-Rule" id="MF_00719"/>
    </source>
</evidence>
<sequence length="244" mass="23745">MIASLAASFAFGTILPVPTDRPPGRGAMTAFPVVGAALGALAAAVVWAGGYAFGPGSPVTGLLAVAALLAATRGLHIDGVADTADGLGCARPASQALQVMHEGSTGPFGVIAVVLVIGLQASTFPMLAAGQIVLAVCAGRVAAVWACRRSVPAAPGSTLGATVAGSQPPPVAAAWVAALFAGAIPVGAAPWHGPAAVTLALICAVMLVKRCVRRFGGITGDVLGAVIEWTTTLAAVALAALTSG</sequence>
<dbReference type="Proteomes" id="UP000237911">
    <property type="component" value="Unassembled WGS sequence"/>
</dbReference>
<evidence type="ECO:0000256" key="4">
    <source>
        <dbReference type="ARBA" id="ARBA00010561"/>
    </source>
</evidence>
<dbReference type="PANTHER" id="PTHR34148">
    <property type="entry name" value="ADENOSYLCOBINAMIDE-GDP RIBAZOLETRANSFERASE"/>
    <property type="match status" value="1"/>
</dbReference>
<comment type="pathway">
    <text evidence="3 19">Cofactor biosynthesis; adenosylcobalamin biosynthesis; adenosylcobalamin from cob(II)yrinate a,c-diamide: step 7/7.</text>
</comment>
<comment type="catalytic activity">
    <reaction evidence="17 19">
        <text>alpha-ribazole + adenosylcob(III)inamide-GDP = adenosylcob(III)alamin + GMP + H(+)</text>
        <dbReference type="Rhea" id="RHEA:16049"/>
        <dbReference type="ChEBI" id="CHEBI:10329"/>
        <dbReference type="ChEBI" id="CHEBI:15378"/>
        <dbReference type="ChEBI" id="CHEBI:18408"/>
        <dbReference type="ChEBI" id="CHEBI:58115"/>
        <dbReference type="ChEBI" id="CHEBI:60487"/>
        <dbReference type="EC" id="2.7.8.26"/>
    </reaction>
</comment>
<dbReference type="Pfam" id="PF02654">
    <property type="entry name" value="CobS"/>
    <property type="match status" value="1"/>
</dbReference>
<dbReference type="GO" id="GO:0051073">
    <property type="term" value="F:adenosylcobinamide-GDP ribazoletransferase activity"/>
    <property type="evidence" value="ECO:0007669"/>
    <property type="project" value="UniProtKB-UniRule"/>
</dbReference>
<evidence type="ECO:0000256" key="8">
    <source>
        <dbReference type="ARBA" id="ARBA00022573"/>
    </source>
</evidence>
<evidence type="ECO:0000256" key="11">
    <source>
        <dbReference type="ARBA" id="ARBA00022842"/>
    </source>
</evidence>
<feature type="transmembrane region" description="Helical" evidence="19">
    <location>
        <begin position="220"/>
        <end position="241"/>
    </location>
</feature>
<evidence type="ECO:0000256" key="10">
    <source>
        <dbReference type="ARBA" id="ARBA00022692"/>
    </source>
</evidence>
<protein>
    <recommendedName>
        <fullName evidence="6 19">Adenosylcobinamide-GDP ribazoletransferase</fullName>
        <ecNumber evidence="5 19">2.7.8.26</ecNumber>
    </recommendedName>
    <alternativeName>
        <fullName evidence="16 19">Cobalamin synthase</fullName>
    </alternativeName>
    <alternativeName>
        <fullName evidence="15 19">Cobalamin-5'-phosphate synthase</fullName>
    </alternativeName>
</protein>
<gene>
    <name evidence="19" type="primary">cobS</name>
    <name evidence="20" type="ORF">C5U48_21030</name>
</gene>
<dbReference type="InterPro" id="IPR003805">
    <property type="entry name" value="CobS"/>
</dbReference>
<evidence type="ECO:0000256" key="15">
    <source>
        <dbReference type="ARBA" id="ARBA00032605"/>
    </source>
</evidence>
<evidence type="ECO:0000313" key="21">
    <source>
        <dbReference type="Proteomes" id="UP000237911"/>
    </source>
</evidence>
<accession>A0A9X7IJ86</accession>